<dbReference type="AlphaFoldDB" id="A0A1J0AB95"/>
<accession>A0A1J0AB95</accession>
<organism evidence="2 3">
    <name type="scientific">Gloeomargarita lithophora Alchichica-D10</name>
    <dbReference type="NCBI Taxonomy" id="1188229"/>
    <lineage>
        <taxon>Bacteria</taxon>
        <taxon>Bacillati</taxon>
        <taxon>Cyanobacteriota</taxon>
        <taxon>Cyanophyceae</taxon>
        <taxon>Gloeomargaritales</taxon>
        <taxon>Gloeomargaritaceae</taxon>
        <taxon>Gloeomargarita</taxon>
    </lineage>
</organism>
<sequence>MRYVWESLRQPTPTVLTLNRQEALTALAVAMIAIDDEVLPVELAQLEIQLTAAGVDLNSHLRGQVAQWLREVDPLELFWAGVRGIAPEDREIALKMVAKLAQADGQTLIEENDLVAILGENLGFSYGDICGLVQQATAI</sequence>
<evidence type="ECO:0000259" key="1">
    <source>
        <dbReference type="Pfam" id="PF05099"/>
    </source>
</evidence>
<reference evidence="2 3" key="1">
    <citation type="submission" date="2016-10" db="EMBL/GenBank/DDBJ databases">
        <title>Description of Gloeomargarita lithophora gen. nov., sp. nov., a thylakoid-bearing basal-branching cyanobacterium with intracellular carbonates, and proposal for Gloeomargaritales ord. nov.</title>
        <authorList>
            <person name="Moreira D."/>
            <person name="Tavera R."/>
            <person name="Benzerara K."/>
            <person name="Skouri-Panet F."/>
            <person name="Couradeau E."/>
            <person name="Gerard E."/>
            <person name="Loussert C."/>
            <person name="Novelo E."/>
            <person name="Zivanovic Y."/>
            <person name="Lopez-Garcia P."/>
        </authorList>
    </citation>
    <scope>NUCLEOTIDE SEQUENCE [LARGE SCALE GENOMIC DNA]</scope>
    <source>
        <strain evidence="2 3">D10</strain>
    </source>
</reference>
<dbReference type="InterPro" id="IPR007791">
    <property type="entry name" value="DjlA_N"/>
</dbReference>
<keyword evidence="3" id="KW-1185">Reference proteome</keyword>
<dbReference type="Gene3D" id="1.10.3680.10">
    <property type="entry name" value="TerB-like"/>
    <property type="match status" value="1"/>
</dbReference>
<feature type="domain" description="Co-chaperone DjlA N-terminal" evidence="1">
    <location>
        <begin position="21"/>
        <end position="128"/>
    </location>
</feature>
<dbReference type="KEGG" id="glt:GlitD10_0885"/>
<dbReference type="SUPFAM" id="SSF158682">
    <property type="entry name" value="TerB-like"/>
    <property type="match status" value="1"/>
</dbReference>
<evidence type="ECO:0000313" key="2">
    <source>
        <dbReference type="EMBL" id="APB33203.1"/>
    </source>
</evidence>
<proteinExistence type="predicted"/>
<protein>
    <recommendedName>
        <fullName evidence="1">Co-chaperone DjlA N-terminal domain-containing protein</fullName>
    </recommendedName>
</protein>
<gene>
    <name evidence="2" type="ORF">GlitD10_0885</name>
</gene>
<dbReference type="InterPro" id="IPR029024">
    <property type="entry name" value="TerB-like"/>
</dbReference>
<dbReference type="Proteomes" id="UP000180235">
    <property type="component" value="Chromosome"/>
</dbReference>
<name>A0A1J0AB95_9CYAN</name>
<dbReference type="RefSeq" id="WP_071453821.1">
    <property type="nucleotide sequence ID" value="NZ_CP017675.1"/>
</dbReference>
<dbReference type="STRING" id="1188229.GlitD10_0885"/>
<evidence type="ECO:0000313" key="3">
    <source>
        <dbReference type="Proteomes" id="UP000180235"/>
    </source>
</evidence>
<dbReference type="EMBL" id="CP017675">
    <property type="protein sequence ID" value="APB33203.1"/>
    <property type="molecule type" value="Genomic_DNA"/>
</dbReference>
<dbReference type="Pfam" id="PF05099">
    <property type="entry name" value="TerB"/>
    <property type="match status" value="1"/>
</dbReference>